<name>A0A2K3QJM1_9HYPO</name>
<comment type="caution">
    <text evidence="1">The sequence shown here is derived from an EMBL/GenBank/DDBJ whole genome shotgun (WGS) entry which is preliminary data.</text>
</comment>
<organism evidence="1 2">
    <name type="scientific">Tolypocladium capitatum</name>
    <dbReference type="NCBI Taxonomy" id="45235"/>
    <lineage>
        <taxon>Eukaryota</taxon>
        <taxon>Fungi</taxon>
        <taxon>Dikarya</taxon>
        <taxon>Ascomycota</taxon>
        <taxon>Pezizomycotina</taxon>
        <taxon>Sordariomycetes</taxon>
        <taxon>Hypocreomycetidae</taxon>
        <taxon>Hypocreales</taxon>
        <taxon>Ophiocordycipitaceae</taxon>
        <taxon>Tolypocladium</taxon>
    </lineage>
</organism>
<dbReference type="AlphaFoldDB" id="A0A2K3QJM1"/>
<reference evidence="1 2" key="1">
    <citation type="submission" date="2017-08" db="EMBL/GenBank/DDBJ databases">
        <title>Harnessing the power of phylogenomics to disentangle the directionality and signatures of interkingdom host jumping in the parasitic fungal genus Tolypocladium.</title>
        <authorList>
            <person name="Quandt C.A."/>
            <person name="Patterson W."/>
            <person name="Spatafora J.W."/>
        </authorList>
    </citation>
    <scope>NUCLEOTIDE SEQUENCE [LARGE SCALE GENOMIC DNA]</scope>
    <source>
        <strain evidence="1 2">CBS 113982</strain>
    </source>
</reference>
<accession>A0A2K3QJM1</accession>
<sequence>MAGQTYFGESRGPQPPLPLTLTLNPIERNARRGYTYVAMLRRSLVARYASTGDFLTLLWRWPMLGGFIFDSTKGYSRNVALVYPQLQDVELRPDIIQFCKVEATREGLGDLDERFFASDEREAAEGMGVPVVTMKTTFTRRGMIMGFAFHTIMFDSFSTSQGIPRGLVAPDVGVAGSGGGPARAPHVDAWNAAAGSRVPIHLCSIPRPSYLVRLVDELQFAAPHGLPHTPVQ</sequence>
<evidence type="ECO:0000313" key="1">
    <source>
        <dbReference type="EMBL" id="PNY27734.1"/>
    </source>
</evidence>
<dbReference type="OrthoDB" id="3437016at2759"/>
<gene>
    <name evidence="1" type="ORF">TCAP_02324</name>
</gene>
<keyword evidence="2" id="KW-1185">Reference proteome</keyword>
<dbReference type="EMBL" id="NRSZ01000353">
    <property type="protein sequence ID" value="PNY27734.1"/>
    <property type="molecule type" value="Genomic_DNA"/>
</dbReference>
<evidence type="ECO:0000313" key="2">
    <source>
        <dbReference type="Proteomes" id="UP000236621"/>
    </source>
</evidence>
<proteinExistence type="predicted"/>
<dbReference type="Proteomes" id="UP000236621">
    <property type="component" value="Unassembled WGS sequence"/>
</dbReference>
<protein>
    <submittedName>
        <fullName evidence="1">Uncharacterized protein</fullName>
    </submittedName>
</protein>